<proteinExistence type="predicted"/>
<keyword evidence="2" id="KW-1185">Reference proteome</keyword>
<evidence type="ECO:0000313" key="2">
    <source>
        <dbReference type="Proteomes" id="UP001328107"/>
    </source>
</evidence>
<feature type="non-terminal residue" evidence="1">
    <location>
        <position position="103"/>
    </location>
</feature>
<feature type="non-terminal residue" evidence="1">
    <location>
        <position position="1"/>
    </location>
</feature>
<dbReference type="Proteomes" id="UP001328107">
    <property type="component" value="Unassembled WGS sequence"/>
</dbReference>
<reference evidence="2" key="1">
    <citation type="submission" date="2022-10" db="EMBL/GenBank/DDBJ databases">
        <title>Genome assembly of Pristionchus species.</title>
        <authorList>
            <person name="Yoshida K."/>
            <person name="Sommer R.J."/>
        </authorList>
    </citation>
    <scope>NUCLEOTIDE SEQUENCE [LARGE SCALE GENOMIC DNA]</scope>
    <source>
        <strain evidence="2">RS5460</strain>
    </source>
</reference>
<accession>A0AAN5C757</accession>
<comment type="caution">
    <text evidence="1">The sequence shown here is derived from an EMBL/GenBank/DDBJ whole genome shotgun (WGS) entry which is preliminary data.</text>
</comment>
<protein>
    <submittedName>
        <fullName evidence="1">Uncharacterized protein</fullName>
    </submittedName>
</protein>
<name>A0AAN5C757_9BILA</name>
<gene>
    <name evidence="1" type="ORF">PMAYCL1PPCAC_01176</name>
</gene>
<sequence length="103" mass="12028">PRKRPKCGTEVHVKPRLCDLCGELADPYFLSPRYAGVSNFFTKLVELTPEQRAKAEIFIQRKRQATICSRHFEKETKKINDDRLRAEKTLVDHVSRVDEETIK</sequence>
<organism evidence="1 2">
    <name type="scientific">Pristionchus mayeri</name>
    <dbReference type="NCBI Taxonomy" id="1317129"/>
    <lineage>
        <taxon>Eukaryota</taxon>
        <taxon>Metazoa</taxon>
        <taxon>Ecdysozoa</taxon>
        <taxon>Nematoda</taxon>
        <taxon>Chromadorea</taxon>
        <taxon>Rhabditida</taxon>
        <taxon>Rhabditina</taxon>
        <taxon>Diplogasteromorpha</taxon>
        <taxon>Diplogasteroidea</taxon>
        <taxon>Neodiplogasteridae</taxon>
        <taxon>Pristionchus</taxon>
    </lineage>
</organism>
<evidence type="ECO:0000313" key="1">
    <source>
        <dbReference type="EMBL" id="GMR30981.1"/>
    </source>
</evidence>
<dbReference type="EMBL" id="BTRK01000001">
    <property type="protein sequence ID" value="GMR30981.1"/>
    <property type="molecule type" value="Genomic_DNA"/>
</dbReference>
<dbReference type="AlphaFoldDB" id="A0AAN5C757"/>